<accession>C7QES6</accession>
<dbReference type="InterPro" id="IPR036938">
    <property type="entry name" value="PAP2/HPO_sf"/>
</dbReference>
<organism evidence="2 3">
    <name type="scientific">Catenulispora acidiphila (strain DSM 44928 / JCM 14897 / NBRC 102108 / NRRL B-24433 / ID139908)</name>
    <dbReference type="NCBI Taxonomy" id="479433"/>
    <lineage>
        <taxon>Bacteria</taxon>
        <taxon>Bacillati</taxon>
        <taxon>Actinomycetota</taxon>
        <taxon>Actinomycetes</taxon>
        <taxon>Catenulisporales</taxon>
        <taxon>Catenulisporaceae</taxon>
        <taxon>Catenulispora</taxon>
    </lineage>
</organism>
<evidence type="ECO:0000313" key="2">
    <source>
        <dbReference type="EMBL" id="ACU72846.1"/>
    </source>
</evidence>
<evidence type="ECO:0000259" key="1">
    <source>
        <dbReference type="SMART" id="SM00014"/>
    </source>
</evidence>
<dbReference type="Proteomes" id="UP000000851">
    <property type="component" value="Chromosome"/>
</dbReference>
<dbReference type="Gene3D" id="1.20.144.10">
    <property type="entry name" value="Phosphatidic acid phosphatase type 2/haloperoxidase"/>
    <property type="match status" value="1"/>
</dbReference>
<dbReference type="SUPFAM" id="SSF48317">
    <property type="entry name" value="Acid phosphatase/Vanadium-dependent haloperoxidase"/>
    <property type="match status" value="1"/>
</dbReference>
<dbReference type="InParanoid" id="C7QES6"/>
<evidence type="ECO:0000313" key="3">
    <source>
        <dbReference type="Proteomes" id="UP000000851"/>
    </source>
</evidence>
<name>C7QES6_CATAD</name>
<dbReference type="SMART" id="SM00014">
    <property type="entry name" value="acidPPc"/>
    <property type="match status" value="1"/>
</dbReference>
<dbReference type="EMBL" id="CP001700">
    <property type="protein sequence ID" value="ACU72846.1"/>
    <property type="molecule type" value="Genomic_DNA"/>
</dbReference>
<dbReference type="PANTHER" id="PTHR14969">
    <property type="entry name" value="SPHINGOSINE-1-PHOSPHATE PHOSPHOHYDROLASE"/>
    <property type="match status" value="1"/>
</dbReference>
<dbReference type="PANTHER" id="PTHR14969:SF13">
    <property type="entry name" value="AT30094P"/>
    <property type="match status" value="1"/>
</dbReference>
<sequence length="201" mass="20894">MTATTKKRHQSSPTARARHVAESFSSRLAAADRALAAQAVKHRGPATVALARALSDGAEPHVIYPVLAIGAFISRTGAKDAGRAALTIATGMAVRRAVAQAVRRSRPPASRWLAEPNGFSLPSRHTAAAALAVGAACQAMHIPSSARTCAVAAASVGVGASRVILGVHWPGDVAAGWLLAKLWLRMFERTAPPITATYPTR</sequence>
<reference evidence="2 3" key="1">
    <citation type="journal article" date="2009" name="Stand. Genomic Sci.">
        <title>Complete genome sequence of Catenulispora acidiphila type strain (ID 139908).</title>
        <authorList>
            <person name="Copeland A."/>
            <person name="Lapidus A."/>
            <person name="Glavina Del Rio T."/>
            <person name="Nolan M."/>
            <person name="Lucas S."/>
            <person name="Chen F."/>
            <person name="Tice H."/>
            <person name="Cheng J.F."/>
            <person name="Bruce D."/>
            <person name="Goodwin L."/>
            <person name="Pitluck S."/>
            <person name="Mikhailova N."/>
            <person name="Pati A."/>
            <person name="Ivanova N."/>
            <person name="Mavromatis K."/>
            <person name="Chen A."/>
            <person name="Palaniappan K."/>
            <person name="Chain P."/>
            <person name="Land M."/>
            <person name="Hauser L."/>
            <person name="Chang Y.J."/>
            <person name="Jeffries C.D."/>
            <person name="Chertkov O."/>
            <person name="Brettin T."/>
            <person name="Detter J.C."/>
            <person name="Han C."/>
            <person name="Ali Z."/>
            <person name="Tindall B.J."/>
            <person name="Goker M."/>
            <person name="Bristow J."/>
            <person name="Eisen J.A."/>
            <person name="Markowitz V."/>
            <person name="Hugenholtz P."/>
            <person name="Kyrpides N.C."/>
            <person name="Klenk H.P."/>
        </authorList>
    </citation>
    <scope>NUCLEOTIDE SEQUENCE [LARGE SCALE GENOMIC DNA]</scope>
    <source>
        <strain evidence="3">DSM 44928 / JCM 14897 / NBRC 102108 / NRRL B-24433 / ID139908</strain>
    </source>
</reference>
<dbReference type="eggNOG" id="COG0671">
    <property type="taxonomic scope" value="Bacteria"/>
</dbReference>
<dbReference type="AlphaFoldDB" id="C7QES6"/>
<dbReference type="OrthoDB" id="5289372at2"/>
<dbReference type="InterPro" id="IPR000326">
    <property type="entry name" value="PAP2/HPO"/>
</dbReference>
<dbReference type="Pfam" id="PF01569">
    <property type="entry name" value="PAP2"/>
    <property type="match status" value="1"/>
</dbReference>
<dbReference type="HOGENOM" id="CLU_1358414_0_0_11"/>
<proteinExistence type="predicted"/>
<protein>
    <submittedName>
        <fullName evidence="2">Phosphoesterase PA-phosphatase related</fullName>
    </submittedName>
</protein>
<dbReference type="RefSeq" id="WP_015792575.1">
    <property type="nucleotide sequence ID" value="NC_013131.1"/>
</dbReference>
<gene>
    <name evidence="2" type="ordered locus">Caci_3969</name>
</gene>
<keyword evidence="3" id="KW-1185">Reference proteome</keyword>
<dbReference type="KEGG" id="cai:Caci_3969"/>
<feature type="domain" description="Phosphatidic acid phosphatase type 2/haloperoxidase" evidence="1">
    <location>
        <begin position="81"/>
        <end position="188"/>
    </location>
</feature>